<accession>A0ABN3N389</accession>
<protein>
    <submittedName>
        <fullName evidence="2">Uncharacterized protein</fullName>
    </submittedName>
</protein>
<reference evidence="2 3" key="1">
    <citation type="journal article" date="2019" name="Int. J. Syst. Evol. Microbiol.">
        <title>The Global Catalogue of Microorganisms (GCM) 10K type strain sequencing project: providing services to taxonomists for standard genome sequencing and annotation.</title>
        <authorList>
            <consortium name="The Broad Institute Genomics Platform"/>
            <consortium name="The Broad Institute Genome Sequencing Center for Infectious Disease"/>
            <person name="Wu L."/>
            <person name="Ma J."/>
        </authorList>
    </citation>
    <scope>NUCLEOTIDE SEQUENCE [LARGE SCALE GENOMIC DNA]</scope>
    <source>
        <strain evidence="2 3">JCM 3367</strain>
    </source>
</reference>
<feature type="compositionally biased region" description="Pro residues" evidence="1">
    <location>
        <begin position="89"/>
        <end position="103"/>
    </location>
</feature>
<dbReference type="EMBL" id="BAAARY010000002">
    <property type="protein sequence ID" value="GAA2513687.1"/>
    <property type="molecule type" value="Genomic_DNA"/>
</dbReference>
<keyword evidence="3" id="KW-1185">Reference proteome</keyword>
<dbReference type="PROSITE" id="PS51257">
    <property type="entry name" value="PROKAR_LIPOPROTEIN"/>
    <property type="match status" value="1"/>
</dbReference>
<dbReference type="Proteomes" id="UP001499978">
    <property type="component" value="Unassembled WGS sequence"/>
</dbReference>
<name>A0ABN3N389_9ACTN</name>
<feature type="region of interest" description="Disordered" evidence="1">
    <location>
        <begin position="86"/>
        <end position="105"/>
    </location>
</feature>
<gene>
    <name evidence="2" type="ORF">GCM10010201_06880</name>
</gene>
<comment type="caution">
    <text evidence="2">The sequence shown here is derived from an EMBL/GenBank/DDBJ whole genome shotgun (WGS) entry which is preliminary data.</text>
</comment>
<organism evidence="2 3">
    <name type="scientific">Pilimelia columellifera subsp. columellifera</name>
    <dbReference type="NCBI Taxonomy" id="706583"/>
    <lineage>
        <taxon>Bacteria</taxon>
        <taxon>Bacillati</taxon>
        <taxon>Actinomycetota</taxon>
        <taxon>Actinomycetes</taxon>
        <taxon>Micromonosporales</taxon>
        <taxon>Micromonosporaceae</taxon>
        <taxon>Pilimelia</taxon>
    </lineage>
</organism>
<evidence type="ECO:0000256" key="1">
    <source>
        <dbReference type="SAM" id="MobiDB-lite"/>
    </source>
</evidence>
<sequence length="148" mass="14870">MDRQRFTRRAALAAAAGAVVGLSGCGLLDGEPEPDPAQDPLHPLLVETTALVASYDAALASRPSAPLTVIRDTHAEHARALAELIGAPAPSPRPPGAPTPPPGTATLRAAERRAQDSAATACLAAPASRATLLGEIAAARASHGGALR</sequence>
<proteinExistence type="predicted"/>
<evidence type="ECO:0000313" key="3">
    <source>
        <dbReference type="Proteomes" id="UP001499978"/>
    </source>
</evidence>
<evidence type="ECO:0000313" key="2">
    <source>
        <dbReference type="EMBL" id="GAA2513687.1"/>
    </source>
</evidence>
<dbReference type="RefSeq" id="WP_344168066.1">
    <property type="nucleotide sequence ID" value="NZ_BAAARY010000002.1"/>
</dbReference>